<proteinExistence type="predicted"/>
<name>A0ABX1K646_9MICO</name>
<accession>A0ABX1K646</accession>
<evidence type="ECO:0000313" key="1">
    <source>
        <dbReference type="EMBL" id="NLP82483.1"/>
    </source>
</evidence>
<reference evidence="1 2" key="1">
    <citation type="submission" date="2020-04" db="EMBL/GenBank/DDBJ databases">
        <title>CFH 90308 Microbacterium sp.</title>
        <authorList>
            <person name="Nie G."/>
            <person name="Ming H."/>
            <person name="Xia T."/>
        </authorList>
    </citation>
    <scope>NUCLEOTIDE SEQUENCE [LARGE SCALE GENOMIC DNA]</scope>
    <source>
        <strain evidence="1 2">CFH 90308</strain>
    </source>
</reference>
<organism evidence="1 2">
    <name type="scientific">Microbacterium salsuginis</name>
    <dbReference type="NCBI Taxonomy" id="2722803"/>
    <lineage>
        <taxon>Bacteria</taxon>
        <taxon>Bacillati</taxon>
        <taxon>Actinomycetota</taxon>
        <taxon>Actinomycetes</taxon>
        <taxon>Micrococcales</taxon>
        <taxon>Microbacteriaceae</taxon>
        <taxon>Microbacterium</taxon>
    </lineage>
</organism>
<sequence length="276" mass="31367">MTHKPATKSVMFKVVSLEDSILPVPLRFPPPYADLSTNPQAFAYNWQLLEHAFRLPKPSSFPPYERTFEPSDLAAVRRYIAACRRLAGYSFVSFAEGMTVDTKNGTTKLETNFASFESLSAYAVLFRQIHEQREGASFRVVHSILNRYARMTPEDAHDDLRKDHLRDWGRAVGKIMATMLKPYVARLVADSSHVIGTIPTPVPHEDVKPLEVMSRWNYGELIHWGDKRSDLESALGRDEVWTALERMHVGESMIGLSHLYFGFSQLAARAIERQAN</sequence>
<protein>
    <submittedName>
        <fullName evidence="1">Uncharacterized protein</fullName>
    </submittedName>
</protein>
<dbReference type="Proteomes" id="UP001429745">
    <property type="component" value="Unassembled WGS sequence"/>
</dbReference>
<dbReference type="EMBL" id="JABACI010000001">
    <property type="protein sequence ID" value="NLP82483.1"/>
    <property type="molecule type" value="Genomic_DNA"/>
</dbReference>
<dbReference type="RefSeq" id="WP_168910988.1">
    <property type="nucleotide sequence ID" value="NZ_JABACI010000001.1"/>
</dbReference>
<gene>
    <name evidence="1" type="ORF">HF576_01345</name>
</gene>
<keyword evidence="2" id="KW-1185">Reference proteome</keyword>
<evidence type="ECO:0000313" key="2">
    <source>
        <dbReference type="Proteomes" id="UP001429745"/>
    </source>
</evidence>
<comment type="caution">
    <text evidence="1">The sequence shown here is derived from an EMBL/GenBank/DDBJ whole genome shotgun (WGS) entry which is preliminary data.</text>
</comment>